<name>A0A2J6TWB6_9HELO</name>
<reference evidence="1 2" key="1">
    <citation type="submission" date="2016-04" db="EMBL/GenBank/DDBJ databases">
        <title>A degradative enzymes factory behind the ericoid mycorrhizal symbiosis.</title>
        <authorList>
            <consortium name="DOE Joint Genome Institute"/>
            <person name="Martino E."/>
            <person name="Morin E."/>
            <person name="Grelet G."/>
            <person name="Kuo A."/>
            <person name="Kohler A."/>
            <person name="Daghino S."/>
            <person name="Barry K."/>
            <person name="Choi C."/>
            <person name="Cichocki N."/>
            <person name="Clum A."/>
            <person name="Copeland A."/>
            <person name="Hainaut M."/>
            <person name="Haridas S."/>
            <person name="Labutti K."/>
            <person name="Lindquist E."/>
            <person name="Lipzen A."/>
            <person name="Khouja H.-R."/>
            <person name="Murat C."/>
            <person name="Ohm R."/>
            <person name="Olson A."/>
            <person name="Spatafora J."/>
            <person name="Veneault-Fourrey C."/>
            <person name="Henrissat B."/>
            <person name="Grigoriev I."/>
            <person name="Martin F."/>
            <person name="Perotto S."/>
        </authorList>
    </citation>
    <scope>NUCLEOTIDE SEQUENCE [LARGE SCALE GENOMIC DNA]</scope>
    <source>
        <strain evidence="1 2">E</strain>
    </source>
</reference>
<evidence type="ECO:0000313" key="1">
    <source>
        <dbReference type="EMBL" id="PMD67313.1"/>
    </source>
</evidence>
<accession>A0A2J6TWB6</accession>
<gene>
    <name evidence="1" type="ORF">K444DRAFT_11930</name>
</gene>
<dbReference type="GeneID" id="36578456"/>
<dbReference type="Proteomes" id="UP000235371">
    <property type="component" value="Unassembled WGS sequence"/>
</dbReference>
<organism evidence="1 2">
    <name type="scientific">Hyaloscypha bicolor E</name>
    <dbReference type="NCBI Taxonomy" id="1095630"/>
    <lineage>
        <taxon>Eukaryota</taxon>
        <taxon>Fungi</taxon>
        <taxon>Dikarya</taxon>
        <taxon>Ascomycota</taxon>
        <taxon>Pezizomycotina</taxon>
        <taxon>Leotiomycetes</taxon>
        <taxon>Helotiales</taxon>
        <taxon>Hyaloscyphaceae</taxon>
        <taxon>Hyaloscypha</taxon>
        <taxon>Hyaloscypha bicolor</taxon>
    </lineage>
</organism>
<dbReference type="RefSeq" id="XP_024744217.1">
    <property type="nucleotide sequence ID" value="XM_024870374.1"/>
</dbReference>
<dbReference type="AlphaFoldDB" id="A0A2J6TWB6"/>
<dbReference type="InParanoid" id="A0A2J6TWB6"/>
<keyword evidence="2" id="KW-1185">Reference proteome</keyword>
<proteinExistence type="predicted"/>
<protein>
    <submittedName>
        <fullName evidence="1">Uncharacterized protein</fullName>
    </submittedName>
</protein>
<evidence type="ECO:0000313" key="2">
    <source>
        <dbReference type="Proteomes" id="UP000235371"/>
    </source>
</evidence>
<sequence>MRPWPCETKWGARRSPLCISSFMKNASLLSAPISACEIWQLFCTPHCEQASNSLIRNLALINLINISVSVSQAPSSVFGTAVRAWRRQGTRVNKTADSPNRKPMSPLMSASRLHFFFTTLQRKHSTKRRRARGVLQYRQDLLFGSCAMLLRGMCQIPNHQFIPMPPPPPTPTPALHRISISFQSASACISAVVN</sequence>
<dbReference type="EMBL" id="KZ613740">
    <property type="protein sequence ID" value="PMD67313.1"/>
    <property type="molecule type" value="Genomic_DNA"/>
</dbReference>